<dbReference type="GO" id="GO:0009252">
    <property type="term" value="P:peptidoglycan biosynthetic process"/>
    <property type="evidence" value="ECO:0007669"/>
    <property type="project" value="UniProtKB-KW"/>
</dbReference>
<gene>
    <name evidence="14" type="primary">uppP</name>
    <name evidence="15" type="ORF">GYA55_06890</name>
</gene>
<dbReference type="PANTHER" id="PTHR30622">
    <property type="entry name" value="UNDECAPRENYL-DIPHOSPHATASE"/>
    <property type="match status" value="1"/>
</dbReference>
<evidence type="ECO:0000313" key="15">
    <source>
        <dbReference type="EMBL" id="NMC62881.1"/>
    </source>
</evidence>
<dbReference type="InterPro" id="IPR003824">
    <property type="entry name" value="UppP"/>
</dbReference>
<evidence type="ECO:0000256" key="2">
    <source>
        <dbReference type="ARBA" id="ARBA00010621"/>
    </source>
</evidence>
<evidence type="ECO:0000256" key="10">
    <source>
        <dbReference type="ARBA" id="ARBA00023251"/>
    </source>
</evidence>
<dbReference type="AlphaFoldDB" id="A0A7X9FRM0"/>
<name>A0A7X9FRM0_9DELT</name>
<evidence type="ECO:0000313" key="16">
    <source>
        <dbReference type="Proteomes" id="UP000524246"/>
    </source>
</evidence>
<evidence type="ECO:0000256" key="13">
    <source>
        <dbReference type="ARBA" id="ARBA00047594"/>
    </source>
</evidence>
<comment type="subcellular location">
    <subcellularLocation>
        <location evidence="1 14">Cell membrane</location>
        <topology evidence="1 14">Multi-pass membrane protein</topology>
    </subcellularLocation>
</comment>
<feature type="transmembrane region" description="Helical" evidence="14">
    <location>
        <begin position="148"/>
        <end position="168"/>
    </location>
</feature>
<keyword evidence="14" id="KW-0573">Peptidoglycan synthesis</keyword>
<comment type="miscellaneous">
    <text evidence="14">Bacitracin is thought to be involved in the inhibition of peptidoglycan synthesis by sequestering undecaprenyl diphosphate, thereby reducing the pool of lipid carrier available.</text>
</comment>
<dbReference type="Pfam" id="PF02673">
    <property type="entry name" value="BacA"/>
    <property type="match status" value="1"/>
</dbReference>
<dbReference type="NCBIfam" id="NF001389">
    <property type="entry name" value="PRK00281.1-2"/>
    <property type="match status" value="1"/>
</dbReference>
<keyword evidence="10 14" id="KW-0046">Antibiotic resistance</keyword>
<dbReference type="GO" id="GO:0046677">
    <property type="term" value="P:response to antibiotic"/>
    <property type="evidence" value="ECO:0007669"/>
    <property type="project" value="UniProtKB-UniRule"/>
</dbReference>
<keyword evidence="14" id="KW-0961">Cell wall biogenesis/degradation</keyword>
<keyword evidence="14" id="KW-0133">Cell shape</keyword>
<evidence type="ECO:0000256" key="7">
    <source>
        <dbReference type="ARBA" id="ARBA00022801"/>
    </source>
</evidence>
<evidence type="ECO:0000256" key="5">
    <source>
        <dbReference type="ARBA" id="ARBA00022475"/>
    </source>
</evidence>
<evidence type="ECO:0000256" key="12">
    <source>
        <dbReference type="ARBA" id="ARBA00032932"/>
    </source>
</evidence>
<organism evidence="15 16">
    <name type="scientific">SAR324 cluster bacterium</name>
    <dbReference type="NCBI Taxonomy" id="2024889"/>
    <lineage>
        <taxon>Bacteria</taxon>
        <taxon>Deltaproteobacteria</taxon>
        <taxon>SAR324 cluster</taxon>
    </lineage>
</organism>
<dbReference type="GO" id="GO:0050380">
    <property type="term" value="F:undecaprenyl-diphosphatase activity"/>
    <property type="evidence" value="ECO:0007669"/>
    <property type="project" value="UniProtKB-UniRule"/>
</dbReference>
<dbReference type="EC" id="3.6.1.27" evidence="3 14"/>
<feature type="transmembrane region" description="Helical" evidence="14">
    <location>
        <begin position="250"/>
        <end position="268"/>
    </location>
</feature>
<sequence length="269" mass="29369">MLEVFSQVLTLGIVEGLTEFLPVSSTGHLILVGELLRFQGHFVESFDIFIQLGAILAVIFLYRERFIGLVNFSKGGNAKGSFEGISGLVKLGVACLPAFVAGLLFYGYIKRELFSPFTVALALIVGGIVMILVELFQQKVRVKTIDDISLGQAFLVGLAQCLALWPGMSRSACTIVGGMFCGMDRKTAAEFSFLAAVPLMIVAVLYDLYKSFSSITTDVLWLYGLGFVVSFITAILEVRLFLDLLNRTNLIPFALYRIALGIIVVLLIS</sequence>
<reference evidence="15 16" key="1">
    <citation type="journal article" date="2020" name="Biotechnol. Biofuels">
        <title>New insights from the biogas microbiome by comprehensive genome-resolved metagenomics of nearly 1600 species originating from multiple anaerobic digesters.</title>
        <authorList>
            <person name="Campanaro S."/>
            <person name="Treu L."/>
            <person name="Rodriguez-R L.M."/>
            <person name="Kovalovszki A."/>
            <person name="Ziels R.M."/>
            <person name="Maus I."/>
            <person name="Zhu X."/>
            <person name="Kougias P.G."/>
            <person name="Basile A."/>
            <person name="Luo G."/>
            <person name="Schluter A."/>
            <person name="Konstantinidis K.T."/>
            <person name="Angelidaki I."/>
        </authorList>
    </citation>
    <scope>NUCLEOTIDE SEQUENCE [LARGE SCALE GENOMIC DNA]</scope>
    <source>
        <strain evidence="15">AS27yjCOA_65</strain>
    </source>
</reference>
<comment type="catalytic activity">
    <reaction evidence="13 14">
        <text>di-trans,octa-cis-undecaprenyl diphosphate + H2O = di-trans,octa-cis-undecaprenyl phosphate + phosphate + H(+)</text>
        <dbReference type="Rhea" id="RHEA:28094"/>
        <dbReference type="ChEBI" id="CHEBI:15377"/>
        <dbReference type="ChEBI" id="CHEBI:15378"/>
        <dbReference type="ChEBI" id="CHEBI:43474"/>
        <dbReference type="ChEBI" id="CHEBI:58405"/>
        <dbReference type="ChEBI" id="CHEBI:60392"/>
        <dbReference type="EC" id="3.6.1.27"/>
    </reaction>
</comment>
<feature type="transmembrane region" description="Helical" evidence="14">
    <location>
        <begin position="220"/>
        <end position="238"/>
    </location>
</feature>
<dbReference type="GO" id="GO:0008360">
    <property type="term" value="P:regulation of cell shape"/>
    <property type="evidence" value="ECO:0007669"/>
    <property type="project" value="UniProtKB-KW"/>
</dbReference>
<keyword evidence="6 14" id="KW-0812">Transmembrane</keyword>
<evidence type="ECO:0000256" key="14">
    <source>
        <dbReference type="HAMAP-Rule" id="MF_01006"/>
    </source>
</evidence>
<evidence type="ECO:0000256" key="3">
    <source>
        <dbReference type="ARBA" id="ARBA00012374"/>
    </source>
</evidence>
<dbReference type="PANTHER" id="PTHR30622:SF3">
    <property type="entry name" value="UNDECAPRENYL-DIPHOSPHATASE"/>
    <property type="match status" value="1"/>
</dbReference>
<keyword evidence="5 14" id="KW-1003">Cell membrane</keyword>
<evidence type="ECO:0000256" key="11">
    <source>
        <dbReference type="ARBA" id="ARBA00032707"/>
    </source>
</evidence>
<proteinExistence type="inferred from homology"/>
<dbReference type="Proteomes" id="UP000524246">
    <property type="component" value="Unassembled WGS sequence"/>
</dbReference>
<comment type="caution">
    <text evidence="15">The sequence shown here is derived from an EMBL/GenBank/DDBJ whole genome shotgun (WGS) entry which is preliminary data.</text>
</comment>
<dbReference type="EMBL" id="JAAZON010000301">
    <property type="protein sequence ID" value="NMC62881.1"/>
    <property type="molecule type" value="Genomic_DNA"/>
</dbReference>
<comment type="function">
    <text evidence="14">Catalyzes the dephosphorylation of undecaprenyl diphosphate (UPP). Confers resistance to bacitracin.</text>
</comment>
<feature type="transmembrane region" description="Helical" evidence="14">
    <location>
        <begin position="48"/>
        <end position="66"/>
    </location>
</feature>
<dbReference type="NCBIfam" id="TIGR00753">
    <property type="entry name" value="undec_PP_bacA"/>
    <property type="match status" value="1"/>
</dbReference>
<evidence type="ECO:0000256" key="4">
    <source>
        <dbReference type="ARBA" id="ARBA00021581"/>
    </source>
</evidence>
<feature type="transmembrane region" description="Helical" evidence="14">
    <location>
        <begin position="188"/>
        <end position="208"/>
    </location>
</feature>
<keyword evidence="7 14" id="KW-0378">Hydrolase</keyword>
<comment type="similarity">
    <text evidence="2 14">Belongs to the UppP family.</text>
</comment>
<feature type="transmembrane region" description="Helical" evidence="14">
    <location>
        <begin position="114"/>
        <end position="136"/>
    </location>
</feature>
<dbReference type="GO" id="GO:0071555">
    <property type="term" value="P:cell wall organization"/>
    <property type="evidence" value="ECO:0007669"/>
    <property type="project" value="UniProtKB-KW"/>
</dbReference>
<dbReference type="GO" id="GO:0005886">
    <property type="term" value="C:plasma membrane"/>
    <property type="evidence" value="ECO:0007669"/>
    <property type="project" value="UniProtKB-SubCell"/>
</dbReference>
<keyword evidence="8 14" id="KW-1133">Transmembrane helix</keyword>
<evidence type="ECO:0000256" key="9">
    <source>
        <dbReference type="ARBA" id="ARBA00023136"/>
    </source>
</evidence>
<evidence type="ECO:0000256" key="1">
    <source>
        <dbReference type="ARBA" id="ARBA00004651"/>
    </source>
</evidence>
<accession>A0A7X9FRM0</accession>
<protein>
    <recommendedName>
        <fullName evidence="4 14">Undecaprenyl-diphosphatase</fullName>
        <ecNumber evidence="3 14">3.6.1.27</ecNumber>
    </recommendedName>
    <alternativeName>
        <fullName evidence="12 14">Bacitracin resistance protein</fullName>
    </alternativeName>
    <alternativeName>
        <fullName evidence="11 14">Undecaprenyl pyrophosphate phosphatase</fullName>
    </alternativeName>
</protein>
<feature type="transmembrane region" description="Helical" evidence="14">
    <location>
        <begin position="87"/>
        <end position="108"/>
    </location>
</feature>
<keyword evidence="9 14" id="KW-0472">Membrane</keyword>
<evidence type="ECO:0000256" key="6">
    <source>
        <dbReference type="ARBA" id="ARBA00022692"/>
    </source>
</evidence>
<evidence type="ECO:0000256" key="8">
    <source>
        <dbReference type="ARBA" id="ARBA00022989"/>
    </source>
</evidence>
<dbReference type="NCBIfam" id="NF001390">
    <property type="entry name" value="PRK00281.1-4"/>
    <property type="match status" value="1"/>
</dbReference>
<dbReference type="HAMAP" id="MF_01006">
    <property type="entry name" value="Undec_diphosphatase"/>
    <property type="match status" value="1"/>
</dbReference>